<organism evidence="3 4">
    <name type="scientific">Shewanella electrica</name>
    <dbReference type="NCBI Taxonomy" id="515560"/>
    <lineage>
        <taxon>Bacteria</taxon>
        <taxon>Pseudomonadati</taxon>
        <taxon>Pseudomonadota</taxon>
        <taxon>Gammaproteobacteria</taxon>
        <taxon>Alteromonadales</taxon>
        <taxon>Shewanellaceae</taxon>
        <taxon>Shewanella</taxon>
    </lineage>
</organism>
<dbReference type="InterPro" id="IPR042099">
    <property type="entry name" value="ANL_N_sf"/>
</dbReference>
<dbReference type="Gene3D" id="3.30.300.30">
    <property type="match status" value="1"/>
</dbReference>
<reference evidence="4" key="2">
    <citation type="submission" date="2023-07" db="EMBL/GenBank/DDBJ databases">
        <title>Shewanella mangrovi sp. nov., an acetaldehyde- degrading bacterium isolated from mangrove sediment.</title>
        <authorList>
            <person name="Liu Y."/>
        </authorList>
    </citation>
    <scope>NUCLEOTIDE SEQUENCE [LARGE SCALE GENOMIC DNA]</scope>
    <source>
        <strain evidence="4">C32</strain>
    </source>
</reference>
<gene>
    <name evidence="3" type="ORF">L9G74_01240</name>
</gene>
<dbReference type="SUPFAM" id="SSF56801">
    <property type="entry name" value="Acetyl-CoA synthetase-like"/>
    <property type="match status" value="1"/>
</dbReference>
<comment type="caution">
    <text evidence="3">The sequence shown here is derived from an EMBL/GenBank/DDBJ whole genome shotgun (WGS) entry which is preliminary data.</text>
</comment>
<dbReference type="Proteomes" id="UP001201549">
    <property type="component" value="Unassembled WGS sequence"/>
</dbReference>
<dbReference type="EMBL" id="JAKOGG010000001">
    <property type="protein sequence ID" value="MCS4555058.1"/>
    <property type="molecule type" value="Genomic_DNA"/>
</dbReference>
<dbReference type="InterPro" id="IPR000873">
    <property type="entry name" value="AMP-dep_synth/lig_dom"/>
</dbReference>
<proteinExistence type="predicted"/>
<dbReference type="InterPro" id="IPR050237">
    <property type="entry name" value="ATP-dep_AMP-bd_enzyme"/>
</dbReference>
<evidence type="ECO:0000259" key="2">
    <source>
        <dbReference type="Pfam" id="PF00501"/>
    </source>
</evidence>
<name>A0ABT2FFJ6_9GAMM</name>
<dbReference type="InterPro" id="IPR045851">
    <property type="entry name" value="AMP-bd_C_sf"/>
</dbReference>
<dbReference type="Gene3D" id="3.40.50.12780">
    <property type="entry name" value="N-terminal domain of ligase-like"/>
    <property type="match status" value="1"/>
</dbReference>
<keyword evidence="1" id="KW-0436">Ligase</keyword>
<dbReference type="PROSITE" id="PS00455">
    <property type="entry name" value="AMP_BINDING"/>
    <property type="match status" value="1"/>
</dbReference>
<evidence type="ECO:0000313" key="4">
    <source>
        <dbReference type="Proteomes" id="UP001201549"/>
    </source>
</evidence>
<keyword evidence="4" id="KW-1185">Reference proteome</keyword>
<feature type="domain" description="AMP-dependent synthetase/ligase" evidence="2">
    <location>
        <begin position="5"/>
        <end position="329"/>
    </location>
</feature>
<accession>A0ABT2FFJ6</accession>
<dbReference type="PANTHER" id="PTHR43767">
    <property type="entry name" value="LONG-CHAIN-FATTY-ACID--COA LIGASE"/>
    <property type="match status" value="1"/>
</dbReference>
<evidence type="ECO:0000256" key="1">
    <source>
        <dbReference type="ARBA" id="ARBA00022598"/>
    </source>
</evidence>
<reference evidence="3 4" key="1">
    <citation type="submission" date="2022-02" db="EMBL/GenBank/DDBJ databases">
        <authorList>
            <person name="Zhuang L."/>
        </authorList>
    </citation>
    <scope>NUCLEOTIDE SEQUENCE [LARGE SCALE GENOMIC DNA]</scope>
    <source>
        <strain evidence="3 4">C32</strain>
    </source>
</reference>
<evidence type="ECO:0000313" key="3">
    <source>
        <dbReference type="EMBL" id="MCS4555058.1"/>
    </source>
</evidence>
<sequence length="488" mass="52733">MTYTFQQLAEQFADRPAITDGDLQLSYQQLYERVQALSETFSALQLRSIALHGGNSIDWVVVDLACQQANIVLQPLPPFFSLSQIDACLEQAGSQLLLSEDAGLASKLQQTVSLMSSQIARYHAVSITPKKPAQLPQGTAKITFTSGSTGNPKGVCLTTEHQWRVAQSLATVTALNQPKHLALLPLSTLLENIAGVYSPLLCGGMVIVPSEQQRGMLGSSKLDHKALLACISQWQPNSIIMIPQLLLLLVNACLQGWQPPASLQFVAVGGGKVSPTMLAQAHQLGLPVYEGYGLSECGSVVALNTSTQQVDGSVGQVLPHCQVNVVNNEVVVSGACHLGYAGVPSSWYPQQVHTGDLGQCRNGWLWINGRSKNLLISSFGRNISPEWVESEIMAEPFMRQCMVLGDAEPYLSAIVSCSELVDNVQLASYMARVNQQLPDYAQVWHWLRVSPAQLAPFTTANGRLKRDAILSAFADQIAALYHGESAAS</sequence>
<dbReference type="RefSeq" id="WP_238894459.1">
    <property type="nucleotide sequence ID" value="NZ_JAKOGG010000001.1"/>
</dbReference>
<dbReference type="PANTHER" id="PTHR43767:SF8">
    <property type="entry name" value="LONG-CHAIN-FATTY-ACID--COA LIGASE"/>
    <property type="match status" value="1"/>
</dbReference>
<protein>
    <submittedName>
        <fullName evidence="3">AMP-binding protein</fullName>
    </submittedName>
</protein>
<dbReference type="Pfam" id="PF23562">
    <property type="entry name" value="AMP-binding_C_3"/>
    <property type="match status" value="1"/>
</dbReference>
<dbReference type="InterPro" id="IPR020845">
    <property type="entry name" value="AMP-binding_CS"/>
</dbReference>
<dbReference type="Pfam" id="PF00501">
    <property type="entry name" value="AMP-binding"/>
    <property type="match status" value="1"/>
</dbReference>